<feature type="DNA-binding region" description="H-T-H motif" evidence="4">
    <location>
        <begin position="29"/>
        <end position="48"/>
    </location>
</feature>
<evidence type="ECO:0000256" key="4">
    <source>
        <dbReference type="PROSITE-ProRule" id="PRU00335"/>
    </source>
</evidence>
<accession>A0A162KCM5</accession>
<dbReference type="Gene3D" id="1.10.10.60">
    <property type="entry name" value="Homeodomain-like"/>
    <property type="match status" value="1"/>
</dbReference>
<evidence type="ECO:0000256" key="2">
    <source>
        <dbReference type="ARBA" id="ARBA00023125"/>
    </source>
</evidence>
<keyword evidence="3" id="KW-0804">Transcription</keyword>
<evidence type="ECO:0000256" key="1">
    <source>
        <dbReference type="ARBA" id="ARBA00023015"/>
    </source>
</evidence>
<dbReference type="RefSeq" id="WP_062767307.1">
    <property type="nucleotide sequence ID" value="NZ_CP121043.1"/>
</dbReference>
<dbReference type="Pfam" id="PF00440">
    <property type="entry name" value="TetR_N"/>
    <property type="match status" value="1"/>
</dbReference>
<protein>
    <recommendedName>
        <fullName evidence="5">HTH tetR-type domain-containing protein</fullName>
    </recommendedName>
</protein>
<reference evidence="6 7" key="1">
    <citation type="submission" date="2015-12" db="EMBL/GenBank/DDBJ databases">
        <title>Genome sequence of Tistrella mobilis MCCC 1A02139.</title>
        <authorList>
            <person name="Lu L."/>
            <person name="Lai Q."/>
            <person name="Shao Z."/>
            <person name="Qian P."/>
        </authorList>
    </citation>
    <scope>NUCLEOTIDE SEQUENCE [LARGE SCALE GENOMIC DNA]</scope>
    <source>
        <strain evidence="6 7">MCCC 1A02139</strain>
    </source>
</reference>
<dbReference type="GO" id="GO:0000976">
    <property type="term" value="F:transcription cis-regulatory region binding"/>
    <property type="evidence" value="ECO:0007669"/>
    <property type="project" value="TreeGrafter"/>
</dbReference>
<feature type="domain" description="HTH tetR-type" evidence="5">
    <location>
        <begin position="6"/>
        <end position="66"/>
    </location>
</feature>
<dbReference type="PANTHER" id="PTHR30055:SF234">
    <property type="entry name" value="HTH-TYPE TRANSCRIPTIONAL REGULATOR BETI"/>
    <property type="match status" value="1"/>
</dbReference>
<organism evidence="6 7">
    <name type="scientific">Tistrella mobilis</name>
    <dbReference type="NCBI Taxonomy" id="171437"/>
    <lineage>
        <taxon>Bacteria</taxon>
        <taxon>Pseudomonadati</taxon>
        <taxon>Pseudomonadota</taxon>
        <taxon>Alphaproteobacteria</taxon>
        <taxon>Geminicoccales</taxon>
        <taxon>Geminicoccaceae</taxon>
        <taxon>Tistrella</taxon>
    </lineage>
</organism>
<evidence type="ECO:0000313" key="7">
    <source>
        <dbReference type="Proteomes" id="UP000075787"/>
    </source>
</evidence>
<dbReference type="InterPro" id="IPR050109">
    <property type="entry name" value="HTH-type_TetR-like_transc_reg"/>
</dbReference>
<sequence length="239" mass="24978">MRVKKPGRLEDIAAAALAVFTRQGYRLTQMADVAREAGLSAGALYSYVAGKEALFELALAEAQGLTPAGADRFEARGLAAAAAALVAAARSRLHRPALDAALAGGRAGPDEIRAVATEMLALLATHRRLIWLLDRCATEIPEVASFYGTELRGRYFRDMTRFAALAAGEAEPGPATHARARALVEMAAWMAMHRLRDPAPPAVDDATAHAAVVEIMLASLAPCPADTPRSAGGAPATGV</sequence>
<dbReference type="OrthoDB" id="9802802at2"/>
<evidence type="ECO:0000259" key="5">
    <source>
        <dbReference type="PROSITE" id="PS50977"/>
    </source>
</evidence>
<dbReference type="InterPro" id="IPR009057">
    <property type="entry name" value="Homeodomain-like_sf"/>
</dbReference>
<name>A0A162KCM5_9PROT</name>
<dbReference type="Gene3D" id="1.10.357.10">
    <property type="entry name" value="Tetracycline Repressor, domain 2"/>
    <property type="match status" value="1"/>
</dbReference>
<proteinExistence type="predicted"/>
<dbReference type="AlphaFoldDB" id="A0A162KCM5"/>
<comment type="caution">
    <text evidence="6">The sequence shown here is derived from an EMBL/GenBank/DDBJ whole genome shotgun (WGS) entry which is preliminary data.</text>
</comment>
<dbReference type="PANTHER" id="PTHR30055">
    <property type="entry name" value="HTH-TYPE TRANSCRIPTIONAL REGULATOR RUTR"/>
    <property type="match status" value="1"/>
</dbReference>
<dbReference type="InterPro" id="IPR001647">
    <property type="entry name" value="HTH_TetR"/>
</dbReference>
<keyword evidence="1" id="KW-0805">Transcription regulation</keyword>
<gene>
    <name evidence="6" type="ORF">AUP44_11135</name>
</gene>
<dbReference type="Proteomes" id="UP000075787">
    <property type="component" value="Unassembled WGS sequence"/>
</dbReference>
<dbReference type="PRINTS" id="PR00455">
    <property type="entry name" value="HTHTETR"/>
</dbReference>
<dbReference type="SUPFAM" id="SSF46689">
    <property type="entry name" value="Homeodomain-like"/>
    <property type="match status" value="1"/>
</dbReference>
<evidence type="ECO:0000256" key="3">
    <source>
        <dbReference type="ARBA" id="ARBA00023163"/>
    </source>
</evidence>
<keyword evidence="2 4" id="KW-0238">DNA-binding</keyword>
<dbReference type="PROSITE" id="PS50977">
    <property type="entry name" value="HTH_TETR_2"/>
    <property type="match status" value="1"/>
</dbReference>
<dbReference type="GO" id="GO:0003700">
    <property type="term" value="F:DNA-binding transcription factor activity"/>
    <property type="evidence" value="ECO:0007669"/>
    <property type="project" value="TreeGrafter"/>
</dbReference>
<dbReference type="EMBL" id="LPZR01000187">
    <property type="protein sequence ID" value="KYO50942.1"/>
    <property type="molecule type" value="Genomic_DNA"/>
</dbReference>
<dbReference type="GeneID" id="97239239"/>
<evidence type="ECO:0000313" key="6">
    <source>
        <dbReference type="EMBL" id="KYO50942.1"/>
    </source>
</evidence>